<evidence type="ECO:0000313" key="2">
    <source>
        <dbReference type="Proteomes" id="UP000092154"/>
    </source>
</evidence>
<dbReference type="OrthoDB" id="2684839at2759"/>
<dbReference type="EMBL" id="KV449388">
    <property type="protein sequence ID" value="OAX31465.1"/>
    <property type="molecule type" value="Genomic_DNA"/>
</dbReference>
<feature type="non-terminal residue" evidence="1">
    <location>
        <position position="1"/>
    </location>
</feature>
<organism evidence="1 2">
    <name type="scientific">Rhizopogon vinicolor AM-OR11-026</name>
    <dbReference type="NCBI Taxonomy" id="1314800"/>
    <lineage>
        <taxon>Eukaryota</taxon>
        <taxon>Fungi</taxon>
        <taxon>Dikarya</taxon>
        <taxon>Basidiomycota</taxon>
        <taxon>Agaricomycotina</taxon>
        <taxon>Agaricomycetes</taxon>
        <taxon>Agaricomycetidae</taxon>
        <taxon>Boletales</taxon>
        <taxon>Suillineae</taxon>
        <taxon>Rhizopogonaceae</taxon>
        <taxon>Rhizopogon</taxon>
    </lineage>
</organism>
<dbReference type="STRING" id="1314800.A0A1B7MFT6"/>
<dbReference type="InParanoid" id="A0A1B7MFT6"/>
<evidence type="ECO:0000313" key="1">
    <source>
        <dbReference type="EMBL" id="OAX31465.1"/>
    </source>
</evidence>
<keyword evidence="2" id="KW-1185">Reference proteome</keyword>
<reference evidence="1 2" key="1">
    <citation type="submission" date="2016-06" db="EMBL/GenBank/DDBJ databases">
        <title>Comparative genomics of the ectomycorrhizal sister species Rhizopogon vinicolor and Rhizopogon vesiculosus (Basidiomycota: Boletales) reveals a divergence of the mating type B locus.</title>
        <authorList>
            <consortium name="DOE Joint Genome Institute"/>
            <person name="Mujic A.B."/>
            <person name="Kuo A."/>
            <person name="Tritt A."/>
            <person name="Lipzen A."/>
            <person name="Chen C."/>
            <person name="Johnson J."/>
            <person name="Sharma A."/>
            <person name="Barry K."/>
            <person name="Grigoriev I.V."/>
            <person name="Spatafora J.W."/>
        </authorList>
    </citation>
    <scope>NUCLEOTIDE SEQUENCE [LARGE SCALE GENOMIC DNA]</scope>
    <source>
        <strain evidence="1 2">AM-OR11-026</strain>
    </source>
</reference>
<sequence>AWPKLEALTLSHYVSMDETKVPTFHGLFSLLRLCPALTLVSLVIDTTKLDGIDLQYPGGGICNKNLKNLDLGNSYIESPLNIALMLSALFPNLEQVGLGCWDKAPMKYVSEKESALEQW</sequence>
<dbReference type="SUPFAM" id="SSF52047">
    <property type="entry name" value="RNI-like"/>
    <property type="match status" value="1"/>
</dbReference>
<evidence type="ECO:0008006" key="3">
    <source>
        <dbReference type="Google" id="ProtNLM"/>
    </source>
</evidence>
<feature type="non-terminal residue" evidence="1">
    <location>
        <position position="119"/>
    </location>
</feature>
<accession>A0A1B7MFT6</accession>
<name>A0A1B7MFT6_9AGAM</name>
<gene>
    <name evidence="1" type="ORF">K503DRAFT_669600</name>
</gene>
<protein>
    <recommendedName>
        <fullName evidence="3">RNI-like protein</fullName>
    </recommendedName>
</protein>
<dbReference type="Proteomes" id="UP000092154">
    <property type="component" value="Unassembled WGS sequence"/>
</dbReference>
<dbReference type="AlphaFoldDB" id="A0A1B7MFT6"/>
<proteinExistence type="predicted"/>